<dbReference type="Pfam" id="PF12867">
    <property type="entry name" value="DinB_2"/>
    <property type="match status" value="1"/>
</dbReference>
<name>A0A0A3J9B0_9BACL</name>
<dbReference type="EMBL" id="JPVQ01000004">
    <property type="protein sequence ID" value="KGR91753.1"/>
    <property type="molecule type" value="Genomic_DNA"/>
</dbReference>
<dbReference type="Proteomes" id="UP000030595">
    <property type="component" value="Unassembled WGS sequence"/>
</dbReference>
<sequence>MDERYPIGKMEIPETITSEDIQGWLKEIETLPTRLRQAVSSLSDEALQSTYREGSWTVKQLVHHIADAQLNLYQRIKLALTVDAPSISAFDQQKWAILPDTEMPLESSLKMMEGINERIVHLGGDLSEVELNRGFIHSVDGKVTVAETLLKCAWHANHHLAHIKIAIEKYNSN</sequence>
<dbReference type="OrthoDB" id="9796039at2"/>
<dbReference type="AlphaFoldDB" id="A0A0A3J9B0"/>
<reference evidence="2 3" key="1">
    <citation type="submission" date="2014-02" db="EMBL/GenBank/DDBJ databases">
        <title>Draft genome sequence of Lysinibacillus massiliensis CCUG 49529.</title>
        <authorList>
            <person name="Zhang F."/>
            <person name="Wang G."/>
            <person name="Zhang L."/>
        </authorList>
    </citation>
    <scope>NUCLEOTIDE SEQUENCE [LARGE SCALE GENOMIC DNA]</scope>
    <source>
        <strain evidence="2 3">CCUG 49529</strain>
    </source>
</reference>
<accession>A0A0A3J9B0</accession>
<organism evidence="2 3">
    <name type="scientific">Ureibacillus massiliensis 4400831 = CIP 108448 = CCUG 49529</name>
    <dbReference type="NCBI Taxonomy" id="1211035"/>
    <lineage>
        <taxon>Bacteria</taxon>
        <taxon>Bacillati</taxon>
        <taxon>Bacillota</taxon>
        <taxon>Bacilli</taxon>
        <taxon>Bacillales</taxon>
        <taxon>Caryophanaceae</taxon>
        <taxon>Ureibacillus</taxon>
    </lineage>
</organism>
<dbReference type="GO" id="GO:0016787">
    <property type="term" value="F:hydrolase activity"/>
    <property type="evidence" value="ECO:0007669"/>
    <property type="project" value="UniProtKB-KW"/>
</dbReference>
<dbReference type="InterPro" id="IPR024775">
    <property type="entry name" value="DinB-like"/>
</dbReference>
<protein>
    <submittedName>
        <fullName evidence="2">Metal-dependent hydrolase</fullName>
    </submittedName>
</protein>
<gene>
    <name evidence="2" type="ORF">CD30_04025</name>
</gene>
<dbReference type="SUPFAM" id="SSF109854">
    <property type="entry name" value="DinB/YfiT-like putative metalloenzymes"/>
    <property type="match status" value="1"/>
</dbReference>
<comment type="caution">
    <text evidence="2">The sequence shown here is derived from an EMBL/GenBank/DDBJ whole genome shotgun (WGS) entry which is preliminary data.</text>
</comment>
<keyword evidence="2" id="KW-0378">Hydrolase</keyword>
<dbReference type="eggNOG" id="COG2318">
    <property type="taxonomic scope" value="Bacteria"/>
</dbReference>
<evidence type="ECO:0000313" key="2">
    <source>
        <dbReference type="EMBL" id="KGR91753.1"/>
    </source>
</evidence>
<proteinExistence type="predicted"/>
<dbReference type="Gene3D" id="1.20.120.450">
    <property type="entry name" value="dinb family like domain"/>
    <property type="match status" value="1"/>
</dbReference>
<evidence type="ECO:0000313" key="3">
    <source>
        <dbReference type="Proteomes" id="UP000030595"/>
    </source>
</evidence>
<keyword evidence="3" id="KW-1185">Reference proteome</keyword>
<feature type="domain" description="DinB-like" evidence="1">
    <location>
        <begin position="28"/>
        <end position="163"/>
    </location>
</feature>
<evidence type="ECO:0000259" key="1">
    <source>
        <dbReference type="Pfam" id="PF12867"/>
    </source>
</evidence>
<dbReference type="RefSeq" id="WP_036172688.1">
    <property type="nucleotide sequence ID" value="NZ_AVCZ01000004.1"/>
</dbReference>
<dbReference type="InterPro" id="IPR034660">
    <property type="entry name" value="DinB/YfiT-like"/>
</dbReference>
<dbReference type="NCBIfam" id="NF009807">
    <property type="entry name" value="PRK13291.1"/>
    <property type="match status" value="1"/>
</dbReference>